<dbReference type="PROSITE" id="PS51387">
    <property type="entry name" value="FAD_PCMH"/>
    <property type="match status" value="1"/>
</dbReference>
<dbReference type="InterPro" id="IPR006094">
    <property type="entry name" value="Oxid_FAD_bind_N"/>
</dbReference>
<comment type="cofactor">
    <cofactor evidence="1">
        <name>FAD</name>
        <dbReference type="ChEBI" id="CHEBI:57692"/>
    </cofactor>
</comment>
<dbReference type="EMBL" id="MCHX01000024">
    <property type="protein sequence ID" value="OFJ53522.1"/>
    <property type="molecule type" value="Genomic_DNA"/>
</dbReference>
<organism evidence="7 8">
    <name type="scientific">Mycolicibacterium grossiae</name>
    <dbReference type="NCBI Taxonomy" id="1552759"/>
    <lineage>
        <taxon>Bacteria</taxon>
        <taxon>Bacillati</taxon>
        <taxon>Actinomycetota</taxon>
        <taxon>Actinomycetes</taxon>
        <taxon>Mycobacteriales</taxon>
        <taxon>Mycobacteriaceae</taxon>
        <taxon>Mycolicibacterium</taxon>
    </lineage>
</organism>
<dbReference type="SUPFAM" id="SSF56176">
    <property type="entry name" value="FAD-binding/transporter-associated domain-like"/>
    <property type="match status" value="1"/>
</dbReference>
<dbReference type="Pfam" id="PF01565">
    <property type="entry name" value="FAD_binding_4"/>
    <property type="match status" value="1"/>
</dbReference>
<accession>A0A1E8Q4L4</accession>
<dbReference type="AlphaFoldDB" id="A0A1E8Q4L4"/>
<proteinExistence type="inferred from homology"/>
<keyword evidence="5" id="KW-0560">Oxidoreductase</keyword>
<dbReference type="InterPro" id="IPR016167">
    <property type="entry name" value="FAD-bd_PCMH_sub1"/>
</dbReference>
<feature type="domain" description="FAD-binding PCMH-type" evidence="6">
    <location>
        <begin position="24"/>
        <end position="199"/>
    </location>
</feature>
<comment type="caution">
    <text evidence="7">The sequence shown here is derived from an EMBL/GenBank/DDBJ whole genome shotgun (WGS) entry which is preliminary data.</text>
</comment>
<sequence>MTGRVVRPGDDGYPAARAGWNRLFEHEPAAIVFAQHTDDVVRAVAWARHHDVDVRVRSGRHCLQGWSNVDGGLVIDVSELKSVTVDAASCTATVGAGLTQLEAVTALGAAGVVAPTGTEGTVGLVGATLGGGFGLLTRAFGMASDHLLAVEIVVASGDGGARAIVVDDRDGANLLWALRGAGNGNFGVVTALTYRVHPLSRTGYLTATWPGLDRLAPVFETWQRTAPHVDDRLTSQLEITRDQIALTAVLVDGAADEARQLLAPLLEIGDPDLVTTDDTWARTYAAFQIPTDHEPSNWRFESQFVEEPFGAEAIEVIGAFLATAPTAHCNYFTNAFGGAVARSAPAGGSVFAHRDALFYAEPGAGWGTRGDGVPAADDPLTDPCLTWIADFADALSPWVGGAYVNVPNAGLEDWPTAYWGAGVDRLRAIKAIYDPSDVFRHEQSVPLP</sequence>
<keyword evidence="4" id="KW-0274">FAD</keyword>
<dbReference type="PANTHER" id="PTHR42973">
    <property type="entry name" value="BINDING OXIDOREDUCTASE, PUTATIVE (AFU_ORTHOLOGUE AFUA_1G17690)-RELATED"/>
    <property type="match status" value="1"/>
</dbReference>
<keyword evidence="3" id="KW-0285">Flavoprotein</keyword>
<dbReference type="GO" id="GO:0016491">
    <property type="term" value="F:oxidoreductase activity"/>
    <property type="evidence" value="ECO:0007669"/>
    <property type="project" value="UniProtKB-KW"/>
</dbReference>
<dbReference type="InterPro" id="IPR036318">
    <property type="entry name" value="FAD-bd_PCMH-like_sf"/>
</dbReference>
<evidence type="ECO:0000256" key="2">
    <source>
        <dbReference type="ARBA" id="ARBA00005466"/>
    </source>
</evidence>
<dbReference type="GO" id="GO:0071949">
    <property type="term" value="F:FAD binding"/>
    <property type="evidence" value="ECO:0007669"/>
    <property type="project" value="InterPro"/>
</dbReference>
<comment type="similarity">
    <text evidence="2">Belongs to the oxygen-dependent FAD-linked oxidoreductase family.</text>
</comment>
<dbReference type="InterPro" id="IPR012951">
    <property type="entry name" value="BBE"/>
</dbReference>
<keyword evidence="8" id="KW-1185">Reference proteome</keyword>
<dbReference type="Gene3D" id="3.30.465.10">
    <property type="match status" value="1"/>
</dbReference>
<evidence type="ECO:0000256" key="3">
    <source>
        <dbReference type="ARBA" id="ARBA00022630"/>
    </source>
</evidence>
<dbReference type="InterPro" id="IPR016169">
    <property type="entry name" value="FAD-bd_PCMH_sub2"/>
</dbReference>
<evidence type="ECO:0000256" key="4">
    <source>
        <dbReference type="ARBA" id="ARBA00022827"/>
    </source>
</evidence>
<evidence type="ECO:0000259" key="6">
    <source>
        <dbReference type="PROSITE" id="PS51387"/>
    </source>
</evidence>
<evidence type="ECO:0000313" key="7">
    <source>
        <dbReference type="EMBL" id="OFJ53522.1"/>
    </source>
</evidence>
<evidence type="ECO:0000256" key="5">
    <source>
        <dbReference type="ARBA" id="ARBA00023002"/>
    </source>
</evidence>
<gene>
    <name evidence="7" type="ORF">BEL07_12055</name>
</gene>
<dbReference type="InterPro" id="IPR050416">
    <property type="entry name" value="FAD-linked_Oxidoreductase"/>
</dbReference>
<evidence type="ECO:0000313" key="8">
    <source>
        <dbReference type="Proteomes" id="UP000178953"/>
    </source>
</evidence>
<dbReference type="PANTHER" id="PTHR42973:SF39">
    <property type="entry name" value="FAD-BINDING PCMH-TYPE DOMAIN-CONTAINING PROTEIN"/>
    <property type="match status" value="1"/>
</dbReference>
<evidence type="ECO:0000256" key="1">
    <source>
        <dbReference type="ARBA" id="ARBA00001974"/>
    </source>
</evidence>
<reference evidence="7 8" key="1">
    <citation type="submission" date="2016-09" db="EMBL/GenBank/DDBJ databases">
        <title>genome sequence of Mycobacterium sp. 739 SCH.</title>
        <authorList>
            <person name="Greninger A.L."/>
            <person name="Qin X."/>
            <person name="Jerome K."/>
            <person name="Vora S."/>
            <person name="Quinn K."/>
        </authorList>
    </citation>
    <scope>NUCLEOTIDE SEQUENCE [LARGE SCALE GENOMIC DNA]</scope>
    <source>
        <strain evidence="7 8">SCH</strain>
    </source>
</reference>
<dbReference type="Gene3D" id="3.40.462.20">
    <property type="match status" value="1"/>
</dbReference>
<dbReference type="Gene3D" id="3.30.43.10">
    <property type="entry name" value="Uridine Diphospho-n-acetylenolpyruvylglucosamine Reductase, domain 2"/>
    <property type="match status" value="1"/>
</dbReference>
<dbReference type="InterPro" id="IPR016166">
    <property type="entry name" value="FAD-bd_PCMH"/>
</dbReference>
<dbReference type="Proteomes" id="UP000178953">
    <property type="component" value="Unassembled WGS sequence"/>
</dbReference>
<protein>
    <submittedName>
        <fullName evidence="7">FAD-binding protein</fullName>
    </submittedName>
</protein>
<name>A0A1E8Q4L4_9MYCO</name>
<dbReference type="Pfam" id="PF08031">
    <property type="entry name" value="BBE"/>
    <property type="match status" value="1"/>
</dbReference>